<dbReference type="AlphaFoldDB" id="A0A6L2J5G3"/>
<name>A0A6L2J5G3_TANCI</name>
<organism evidence="2">
    <name type="scientific">Tanacetum cinerariifolium</name>
    <name type="common">Dalmatian daisy</name>
    <name type="synonym">Chrysanthemum cinerariifolium</name>
    <dbReference type="NCBI Taxonomy" id="118510"/>
    <lineage>
        <taxon>Eukaryota</taxon>
        <taxon>Viridiplantae</taxon>
        <taxon>Streptophyta</taxon>
        <taxon>Embryophyta</taxon>
        <taxon>Tracheophyta</taxon>
        <taxon>Spermatophyta</taxon>
        <taxon>Magnoliopsida</taxon>
        <taxon>eudicotyledons</taxon>
        <taxon>Gunneridae</taxon>
        <taxon>Pentapetalae</taxon>
        <taxon>asterids</taxon>
        <taxon>campanulids</taxon>
        <taxon>Asterales</taxon>
        <taxon>Asteraceae</taxon>
        <taxon>Asteroideae</taxon>
        <taxon>Anthemideae</taxon>
        <taxon>Anthemidinae</taxon>
        <taxon>Tanacetum</taxon>
    </lineage>
</organism>
<gene>
    <name evidence="2" type="ORF">Tci_004207</name>
</gene>
<evidence type="ECO:0000256" key="1">
    <source>
        <dbReference type="SAM" id="MobiDB-lite"/>
    </source>
</evidence>
<accession>A0A6L2J5G3</accession>
<dbReference type="EMBL" id="BKCJ010000332">
    <property type="protein sequence ID" value="GEU32229.1"/>
    <property type="molecule type" value="Genomic_DNA"/>
</dbReference>
<reference evidence="2" key="1">
    <citation type="journal article" date="2019" name="Sci. Rep.">
        <title>Draft genome of Tanacetum cinerariifolium, the natural source of mosquito coil.</title>
        <authorList>
            <person name="Yamashiro T."/>
            <person name="Shiraishi A."/>
            <person name="Satake H."/>
            <person name="Nakayama K."/>
        </authorList>
    </citation>
    <scope>NUCLEOTIDE SEQUENCE</scope>
</reference>
<comment type="caution">
    <text evidence="2">The sequence shown here is derived from an EMBL/GenBank/DDBJ whole genome shotgun (WGS) entry which is preliminary data.</text>
</comment>
<feature type="region of interest" description="Disordered" evidence="1">
    <location>
        <begin position="145"/>
        <end position="165"/>
    </location>
</feature>
<feature type="compositionally biased region" description="Basic and acidic residues" evidence="1">
    <location>
        <begin position="152"/>
        <end position="165"/>
    </location>
</feature>
<evidence type="ECO:0000313" key="2">
    <source>
        <dbReference type="EMBL" id="GEU32229.1"/>
    </source>
</evidence>
<sequence>MKFLRSLPFEWNTHVVVWRNKADLDTMSIDDIYNNFKIVKQEVKRTVTSSSSSGSQNMAFLSSSDSTNEVDIASIQVSTVSTPVSTVSSHDNTTNLSDATVYAFLANQPNGSQLMHEDPEQIHEDDLKEMDLKWQLALLSLRAKRSPMNQESRPRNQDSSRKTVNVEDTSFKAMVAIDEVGFDWSYMADDEVPTNMALMAFSEEPLTTCF</sequence>
<proteinExistence type="predicted"/>
<protein>
    <submittedName>
        <fullName evidence="2">Uncharacterized protein</fullName>
    </submittedName>
</protein>